<dbReference type="PROSITE" id="PS51257">
    <property type="entry name" value="PROKAR_LIPOPROTEIN"/>
    <property type="match status" value="1"/>
</dbReference>
<dbReference type="Gene3D" id="2.130.10.10">
    <property type="entry name" value="YVTN repeat-like/Quinoprotein amine dehydrogenase"/>
    <property type="match status" value="2"/>
</dbReference>
<name>A0A532V3P9_UNCL8</name>
<dbReference type="Gene3D" id="2.60.40.4070">
    <property type="match status" value="1"/>
</dbReference>
<dbReference type="EMBL" id="NJBN01000002">
    <property type="protein sequence ID" value="TKJ41823.1"/>
    <property type="molecule type" value="Genomic_DNA"/>
</dbReference>
<organism evidence="1 2">
    <name type="scientific">candidate division LCP-89 bacterium B3_LCP</name>
    <dbReference type="NCBI Taxonomy" id="2012998"/>
    <lineage>
        <taxon>Bacteria</taxon>
        <taxon>Pseudomonadati</taxon>
        <taxon>Bacteria division LCP-89</taxon>
    </lineage>
</organism>
<dbReference type="SUPFAM" id="SSF110296">
    <property type="entry name" value="Oligoxyloglucan reducing end-specific cellobiohydrolase"/>
    <property type="match status" value="1"/>
</dbReference>
<protein>
    <recommendedName>
        <fullName evidence="3">FlgD Ig-like domain-containing protein</fullName>
    </recommendedName>
</protein>
<dbReference type="Proteomes" id="UP000319619">
    <property type="component" value="Unassembled WGS sequence"/>
</dbReference>
<evidence type="ECO:0000313" key="1">
    <source>
        <dbReference type="EMBL" id="TKJ41823.1"/>
    </source>
</evidence>
<reference evidence="1 2" key="1">
    <citation type="submission" date="2017-06" db="EMBL/GenBank/DDBJ databases">
        <title>Novel microbial phyla capable of carbon fixation and sulfur reduction in deep-sea sediments.</title>
        <authorList>
            <person name="Huang J."/>
            <person name="Baker B."/>
            <person name="Wang Y."/>
        </authorList>
    </citation>
    <scope>NUCLEOTIDE SEQUENCE [LARGE SCALE GENOMIC DNA]</scope>
    <source>
        <strain evidence="1">B3_LCP</strain>
    </source>
</reference>
<proteinExistence type="predicted"/>
<evidence type="ECO:0000313" key="2">
    <source>
        <dbReference type="Proteomes" id="UP000319619"/>
    </source>
</evidence>
<dbReference type="InterPro" id="IPR015943">
    <property type="entry name" value="WD40/YVTN_repeat-like_dom_sf"/>
</dbReference>
<accession>A0A532V3P9</accession>
<gene>
    <name evidence="1" type="ORF">CEE37_04440</name>
</gene>
<sequence>MTLKTLFGLNLVIAVVISCSISVQAQVPGKTGFRFISEGGDPHVERLLSNSVIDMVPDSLDVLMGTGGGLSIWHSEDSTWSSFSESHGMGHGSVSALDERNGVIWAATAYTASTSEGYLPAGGGVGFSTDGGSNWTWYNQPVDDDTVTSYSPTTTNIQNVTYDLLITSTEVWITSWGGGLRKFDFADSTWYVVTPDTLPFSSLDHLNHRPFAVEGDDNILWVGTAAGINKSIDGGQTWDNYNYGTHDISGNFITALGRQQWSGNDVLWAATWAASSSGEYYGVSKTENYGATWEVVIIDSFLTLKAHSIAFDDSAIYVSSNLGLHKSINGGTDWGLFPQIAEFDSVAGIYRYLYDPEFYCSLVHKTSLSNTLWVGTGDGIASSGDAGGTWWLHRSYLQTNQAGQPATYSYPNPFSPRLHFVTRFQYDLPSPGKVTLKLFDFAMDEVVTIVDNGQRDSGDNYEVWDGKRSNGEMVATGVYFYRIERSSAGPIWGKIAVIN</sequence>
<evidence type="ECO:0008006" key="3">
    <source>
        <dbReference type="Google" id="ProtNLM"/>
    </source>
</evidence>
<dbReference type="AlphaFoldDB" id="A0A532V3P9"/>
<comment type="caution">
    <text evidence="1">The sequence shown here is derived from an EMBL/GenBank/DDBJ whole genome shotgun (WGS) entry which is preliminary data.</text>
</comment>